<reference evidence="1 2" key="1">
    <citation type="journal article" date="2012" name="Genome Biol. Evol.">
        <title>Genome Sequence of the Mesophilic Thermotogales Bacterium Mesotoga prima MesG1.Ag.4.2 Reveals the Largest Thermotogales Genome To Date.</title>
        <authorList>
            <person name="Zhaxybayeva O."/>
            <person name="Swithers K.S."/>
            <person name="Foght J."/>
            <person name="Green A.G."/>
            <person name="Bruce D."/>
            <person name="Detter C."/>
            <person name="Han S."/>
            <person name="Teshima H."/>
            <person name="Han J."/>
            <person name="Woyke T."/>
            <person name="Pitluck S."/>
            <person name="Nolan M."/>
            <person name="Ivanova N."/>
            <person name="Pati A."/>
            <person name="Land M.L."/>
            <person name="Dlutek M."/>
            <person name="Doolittle W.F."/>
            <person name="Noll K.M."/>
            <person name="Nesbo C.L."/>
        </authorList>
    </citation>
    <scope>NUCLEOTIDE SEQUENCE [LARGE SCALE GENOMIC DNA]</scope>
    <source>
        <strain evidence="2">mesG1.Ag.4.2</strain>
    </source>
</reference>
<dbReference type="EMBL" id="CP003532">
    <property type="protein sequence ID" value="AFK07882.1"/>
    <property type="molecule type" value="Genomic_DNA"/>
</dbReference>
<evidence type="ECO:0000313" key="1">
    <source>
        <dbReference type="EMBL" id="AFK07882.1"/>
    </source>
</evidence>
<dbReference type="GeneID" id="87107984"/>
<dbReference type="STRING" id="660470.Theba_2253"/>
<accession>I2F7H9</accession>
<dbReference type="KEGG" id="mpg:Theba_2253"/>
<dbReference type="eggNOG" id="ENOG502ZBA5">
    <property type="taxonomic scope" value="Bacteria"/>
</dbReference>
<dbReference type="Proteomes" id="UP000002881">
    <property type="component" value="Chromosome"/>
</dbReference>
<evidence type="ECO:0008006" key="3">
    <source>
        <dbReference type="Google" id="ProtNLM"/>
    </source>
</evidence>
<evidence type="ECO:0000313" key="2">
    <source>
        <dbReference type="Proteomes" id="UP000002881"/>
    </source>
</evidence>
<protein>
    <recommendedName>
        <fullName evidence="3">Glycosyl hydrolase-like 10 domain-containing protein</fullName>
    </recommendedName>
</protein>
<dbReference type="RefSeq" id="WP_014731641.1">
    <property type="nucleotide sequence ID" value="NC_017934.1"/>
</dbReference>
<organism evidence="1 2">
    <name type="scientific">Mesotoga prima MesG1.Ag.4.2</name>
    <dbReference type="NCBI Taxonomy" id="660470"/>
    <lineage>
        <taxon>Bacteria</taxon>
        <taxon>Thermotogati</taxon>
        <taxon>Thermotogota</taxon>
        <taxon>Thermotogae</taxon>
        <taxon>Kosmotogales</taxon>
        <taxon>Kosmotogaceae</taxon>
        <taxon>Mesotoga</taxon>
    </lineage>
</organism>
<dbReference type="Gene3D" id="3.20.20.80">
    <property type="entry name" value="Glycosidases"/>
    <property type="match status" value="1"/>
</dbReference>
<proteinExistence type="predicted"/>
<sequence>MSEAGKINILSQLFLNEELSKDNSRSLTERLSKAKKAGLQKLIIWSVRPEYLSSLVSICRGVGISPHLWYPMLADAPVDFDTDAFKIVRTLDDGRSEILESQKAGGEEFEFLCPNKVRQEEAFLSRFEKILGLADFDGVFLDRIRFPSPANGIGEMLTCFCDTCKEMSSATGSAFEEAVHGFVKKLGSKIGMDEVLETLKEFYRITGEFLEFRKSSVLQLLASYADRARNLGLEVGVDLFSPSLRNIVSQDYERISRHVDWMKPMVYCKTMGPAGLPMELLSLAKILVEHASRLSEREALEIIGELTGLLLPESFDEIRMKGIDQKNYELELNKIDQMNLNPVIRIFPGFEAVNLPPVCSVGLEEVRNYVDATLRKGHDGFVLSWDIRHISDAILEYVGDRFE</sequence>
<gene>
    <name evidence="1" type="ORF">Theba_2253</name>
</gene>
<keyword evidence="2" id="KW-1185">Reference proteome</keyword>
<dbReference type="HOGENOM" id="CLU_721127_0_0_0"/>
<dbReference type="AlphaFoldDB" id="I2F7H9"/>
<name>I2F7H9_9BACT</name>